<dbReference type="EMBL" id="KI660117">
    <property type="protein sequence ID" value="ETN78017.1"/>
    <property type="molecule type" value="Genomic_DNA"/>
</dbReference>
<reference evidence="2" key="1">
    <citation type="journal article" date="2014" name="Nat. Genet.">
        <title>Genome of the human hookworm Necator americanus.</title>
        <authorList>
            <person name="Tang Y.T."/>
            <person name="Gao X."/>
            <person name="Rosa B.A."/>
            <person name="Abubucker S."/>
            <person name="Hallsworth-Pepin K."/>
            <person name="Martin J."/>
            <person name="Tyagi R."/>
            <person name="Heizer E."/>
            <person name="Zhang X."/>
            <person name="Bhonagiri-Palsikar V."/>
            <person name="Minx P."/>
            <person name="Warren W.C."/>
            <person name="Wang Q."/>
            <person name="Zhan B."/>
            <person name="Hotez P.J."/>
            <person name="Sternberg P.W."/>
            <person name="Dougall A."/>
            <person name="Gaze S.T."/>
            <person name="Mulvenna J."/>
            <person name="Sotillo J."/>
            <person name="Ranganathan S."/>
            <person name="Rabelo E.M."/>
            <person name="Wilson R.K."/>
            <person name="Felgner P.L."/>
            <person name="Bethony J."/>
            <person name="Hawdon J.M."/>
            <person name="Gasser R.B."/>
            <person name="Loukas A."/>
            <person name="Mitreva M."/>
        </authorList>
    </citation>
    <scope>NUCLEOTIDE SEQUENCE [LARGE SCALE GENOMIC DNA]</scope>
</reference>
<sequence>MKLDFQPTTSKLSKRYETKGKRNLARSIGKFVVTNQRTKREHIIFPGRRGGSRSHKGRSNRLPFHGSLVSAFVSGKYLASADTDCSGDSSTALLHAFATATISSTYRHCTGRSAAERLQVGRVSMDMD</sequence>
<gene>
    <name evidence="1" type="ORF">NECAME_02976</name>
</gene>
<accession>W2TAI1</accession>
<evidence type="ECO:0000313" key="1">
    <source>
        <dbReference type="EMBL" id="ETN78017.1"/>
    </source>
</evidence>
<organism evidence="1 2">
    <name type="scientific">Necator americanus</name>
    <name type="common">Human hookworm</name>
    <dbReference type="NCBI Taxonomy" id="51031"/>
    <lineage>
        <taxon>Eukaryota</taxon>
        <taxon>Metazoa</taxon>
        <taxon>Ecdysozoa</taxon>
        <taxon>Nematoda</taxon>
        <taxon>Chromadorea</taxon>
        <taxon>Rhabditida</taxon>
        <taxon>Rhabditina</taxon>
        <taxon>Rhabditomorpha</taxon>
        <taxon>Strongyloidea</taxon>
        <taxon>Ancylostomatidae</taxon>
        <taxon>Bunostominae</taxon>
        <taxon>Necator</taxon>
    </lineage>
</organism>
<dbReference type="KEGG" id="nai:NECAME_02976"/>
<dbReference type="AlphaFoldDB" id="W2TAI1"/>
<dbReference type="Proteomes" id="UP000053676">
    <property type="component" value="Unassembled WGS sequence"/>
</dbReference>
<protein>
    <submittedName>
        <fullName evidence="1">Uncharacterized protein</fullName>
    </submittedName>
</protein>
<proteinExistence type="predicted"/>
<evidence type="ECO:0000313" key="2">
    <source>
        <dbReference type="Proteomes" id="UP000053676"/>
    </source>
</evidence>
<name>W2TAI1_NECAM</name>
<keyword evidence="2" id="KW-1185">Reference proteome</keyword>